<keyword evidence="3" id="KW-1185">Reference proteome</keyword>
<evidence type="ECO:0000313" key="3">
    <source>
        <dbReference type="Proteomes" id="UP001165653"/>
    </source>
</evidence>
<comment type="caution">
    <text evidence="2">The sequence shown here is derived from an EMBL/GenBank/DDBJ whole genome shotgun (WGS) entry which is preliminary data.</text>
</comment>
<evidence type="ECO:0000313" key="2">
    <source>
        <dbReference type="EMBL" id="MCW1912808.1"/>
    </source>
</evidence>
<dbReference type="EMBL" id="JAPDDR010000002">
    <property type="protein sequence ID" value="MCW1912808.1"/>
    <property type="molecule type" value="Genomic_DNA"/>
</dbReference>
<dbReference type="InterPro" id="IPR031849">
    <property type="entry name" value="DUF5069"/>
</dbReference>
<protein>
    <submittedName>
        <fullName evidence="2">DUF5069 domain-containing protein</fullName>
    </submittedName>
</protein>
<dbReference type="Pfam" id="PF16798">
    <property type="entry name" value="DUF5069"/>
    <property type="match status" value="1"/>
</dbReference>
<dbReference type="Proteomes" id="UP001165653">
    <property type="component" value="Unassembled WGS sequence"/>
</dbReference>
<evidence type="ECO:0000259" key="1">
    <source>
        <dbReference type="Pfam" id="PF16798"/>
    </source>
</evidence>
<sequence>MNQTDLTLRPPRSVRARLGRYVLLPRLLDKCRATLAGKNGEYHYACPLDQHFFKFTGIDPEALKAEVATGKGDGEILEWIEANATKPREQWEIDQWSRFQETRPVDSDVETLSWFLEIVGKLSKTREDIRTIADYLDVDDYVSFGGIA</sequence>
<reference evidence="2" key="1">
    <citation type="submission" date="2022-10" db="EMBL/GenBank/DDBJ databases">
        <title>Luteolibacter sp. GHJ8, whole genome shotgun sequencing project.</title>
        <authorList>
            <person name="Zhao G."/>
            <person name="Shen L."/>
        </authorList>
    </citation>
    <scope>NUCLEOTIDE SEQUENCE</scope>
    <source>
        <strain evidence="2">GHJ8</strain>
    </source>
</reference>
<organism evidence="2 3">
    <name type="scientific">Luteolibacter rhizosphaerae</name>
    <dbReference type="NCBI Taxonomy" id="2989719"/>
    <lineage>
        <taxon>Bacteria</taxon>
        <taxon>Pseudomonadati</taxon>
        <taxon>Verrucomicrobiota</taxon>
        <taxon>Verrucomicrobiia</taxon>
        <taxon>Verrucomicrobiales</taxon>
        <taxon>Verrucomicrobiaceae</taxon>
        <taxon>Luteolibacter</taxon>
    </lineage>
</organism>
<name>A0ABT3FYX7_9BACT</name>
<gene>
    <name evidence="2" type="ORF">OJ996_04440</name>
</gene>
<proteinExistence type="predicted"/>
<accession>A0ABT3FYX7</accession>
<feature type="domain" description="DUF5069" evidence="1">
    <location>
        <begin position="10"/>
        <end position="141"/>
    </location>
</feature>
<dbReference type="RefSeq" id="WP_264511609.1">
    <property type="nucleotide sequence ID" value="NZ_JAPDDR010000002.1"/>
</dbReference>